<feature type="domain" description="Aspartyl/asparaginy/proline hydroxylase" evidence="1">
    <location>
        <begin position="46"/>
        <end position="177"/>
    </location>
</feature>
<name>A0A1Z4BX14_9GAMM</name>
<dbReference type="Proteomes" id="UP000197019">
    <property type="component" value="Chromosome"/>
</dbReference>
<sequence length="267" mass="29527">MPAQTPISACRLPLAFNAAQLQADVATLAPTDWQAHFNNSIYQGDWSAAALRAVPGSHNAIYSDPNAETWADTELLARCPHLQAALSQFACPLLSVRLLRLAPSAVINEHRDHGLGLDVGEVRIHLVIATNPDVECRIDGNVYHWAAGECWYADFSLPHFFANRGDTERVHLVLDCKVNDWLLALLAAAEQATPNAPSLPPLTVAWLHQQMQDNPELHRQLFAINTSDAFIAALANVAARSGHSLDEPELRQIMRQNHRAWIERNLP</sequence>
<dbReference type="InterPro" id="IPR007803">
    <property type="entry name" value="Asp/Arg/Pro-Hydrxlase"/>
</dbReference>
<dbReference type="SUPFAM" id="SSF51197">
    <property type="entry name" value="Clavaminate synthase-like"/>
    <property type="match status" value="1"/>
</dbReference>
<reference evidence="2 3" key="1">
    <citation type="submission" date="2017-06" db="EMBL/GenBank/DDBJ databases">
        <title>Genome Sequencing of the methanotroph Methylovulum psychrotolerants str. HV10-M2 isolated from a high-altitude environment.</title>
        <authorList>
            <person name="Mateos-Rivera A."/>
        </authorList>
    </citation>
    <scope>NUCLEOTIDE SEQUENCE [LARGE SCALE GENOMIC DNA]</scope>
    <source>
        <strain evidence="2 3">HV10_M2</strain>
    </source>
</reference>
<keyword evidence="3" id="KW-1185">Reference proteome</keyword>
<proteinExistence type="predicted"/>
<dbReference type="InterPro" id="IPR027443">
    <property type="entry name" value="IPNS-like_sf"/>
</dbReference>
<dbReference type="AlphaFoldDB" id="A0A1Z4BX14"/>
<evidence type="ECO:0000259" key="1">
    <source>
        <dbReference type="Pfam" id="PF05118"/>
    </source>
</evidence>
<dbReference type="Gene3D" id="2.60.120.330">
    <property type="entry name" value="B-lactam Antibiotic, Isopenicillin N Synthase, Chain"/>
    <property type="match status" value="1"/>
</dbReference>
<dbReference type="OrthoDB" id="1441538at2"/>
<dbReference type="RefSeq" id="WP_088618664.1">
    <property type="nucleotide sequence ID" value="NZ_CP022129.1"/>
</dbReference>
<dbReference type="Pfam" id="PF05118">
    <property type="entry name" value="Asp_Arg_Hydrox"/>
    <property type="match status" value="1"/>
</dbReference>
<evidence type="ECO:0000313" key="2">
    <source>
        <dbReference type="EMBL" id="ASF45789.1"/>
    </source>
</evidence>
<evidence type="ECO:0000313" key="3">
    <source>
        <dbReference type="Proteomes" id="UP000197019"/>
    </source>
</evidence>
<accession>A0A1Z4BX14</accession>
<gene>
    <name evidence="2" type="ORF">CEK71_06710</name>
</gene>
<protein>
    <submittedName>
        <fullName evidence="2">Aspartyl beta-hydroxylase</fullName>
    </submittedName>
</protein>
<dbReference type="EMBL" id="CP022129">
    <property type="protein sequence ID" value="ASF45789.1"/>
    <property type="molecule type" value="Genomic_DNA"/>
</dbReference>
<dbReference type="KEGG" id="mpsy:CEK71_06710"/>
<organism evidence="2 3">
    <name type="scientific">Methylovulum psychrotolerans</name>
    <dbReference type="NCBI Taxonomy" id="1704499"/>
    <lineage>
        <taxon>Bacteria</taxon>
        <taxon>Pseudomonadati</taxon>
        <taxon>Pseudomonadota</taxon>
        <taxon>Gammaproteobacteria</taxon>
        <taxon>Methylococcales</taxon>
        <taxon>Methylococcaceae</taxon>
        <taxon>Methylovulum</taxon>
    </lineage>
</organism>